<keyword evidence="1" id="KW-1185">Reference proteome</keyword>
<dbReference type="PANTHER" id="PTHR36322:SF3">
    <property type="entry name" value="TRANSMEMBRANE PROTEIN"/>
    <property type="match status" value="1"/>
</dbReference>
<gene>
    <name evidence="2" type="primary">LOC104586971</name>
</gene>
<dbReference type="RefSeq" id="XP_010242686.1">
    <property type="nucleotide sequence ID" value="XM_010244384.2"/>
</dbReference>
<dbReference type="FunCoup" id="A0A1U7YXC7">
    <property type="interactions" value="4"/>
</dbReference>
<proteinExistence type="predicted"/>
<protein>
    <submittedName>
        <fullName evidence="2">Uncharacterized protein LOC104586971</fullName>
    </submittedName>
</protein>
<dbReference type="OrthoDB" id="1938304at2759"/>
<organism evidence="1 2">
    <name type="scientific">Nelumbo nucifera</name>
    <name type="common">Sacred lotus</name>
    <dbReference type="NCBI Taxonomy" id="4432"/>
    <lineage>
        <taxon>Eukaryota</taxon>
        <taxon>Viridiplantae</taxon>
        <taxon>Streptophyta</taxon>
        <taxon>Embryophyta</taxon>
        <taxon>Tracheophyta</taxon>
        <taxon>Spermatophyta</taxon>
        <taxon>Magnoliopsida</taxon>
        <taxon>Proteales</taxon>
        <taxon>Nelumbonaceae</taxon>
        <taxon>Nelumbo</taxon>
    </lineage>
</organism>
<dbReference type="OMA" id="VYDCGEE"/>
<dbReference type="eggNOG" id="ENOG502S47A">
    <property type="taxonomic scope" value="Eukaryota"/>
</dbReference>
<evidence type="ECO:0000313" key="2">
    <source>
        <dbReference type="RefSeq" id="XP_010242686.1"/>
    </source>
</evidence>
<sequence>MLKKMMVMGWLRSRRKRFIFLLLCSPFLLPLLCLAFPFLCIAELCLGLCRRRVDSDEKGRSNRYEDGDGSGLRRCEEGRSGDMVEEERKVRLLQRYLEDQLGLVGSVYDCGDDGFGDDGEVDDDDLLDNTTPLLQ</sequence>
<evidence type="ECO:0000313" key="1">
    <source>
        <dbReference type="Proteomes" id="UP000189703"/>
    </source>
</evidence>
<dbReference type="PANTHER" id="PTHR36322">
    <property type="entry name" value="TRANSMEMBRANE PROTEIN"/>
    <property type="match status" value="1"/>
</dbReference>
<reference evidence="2" key="1">
    <citation type="submission" date="2025-08" db="UniProtKB">
        <authorList>
            <consortium name="RefSeq"/>
        </authorList>
    </citation>
    <scope>IDENTIFICATION</scope>
</reference>
<accession>A0A1U7YXC7</accession>
<dbReference type="AlphaFoldDB" id="A0A1U7YXC7"/>
<name>A0A1U7YXC7_NELNU</name>
<dbReference type="KEGG" id="nnu:104586971"/>
<dbReference type="Proteomes" id="UP000189703">
    <property type="component" value="Unplaced"/>
</dbReference>
<dbReference type="GeneID" id="104586971"/>